<dbReference type="STRING" id="47871.GA0070608_5548"/>
<dbReference type="OrthoDB" id="764352at2"/>
<organism evidence="3 4">
    <name type="scientific">Micromonospora peucetia</name>
    <dbReference type="NCBI Taxonomy" id="47871"/>
    <lineage>
        <taxon>Bacteria</taxon>
        <taxon>Bacillati</taxon>
        <taxon>Actinomycetota</taxon>
        <taxon>Actinomycetes</taxon>
        <taxon>Micromonosporales</taxon>
        <taxon>Micromonosporaceae</taxon>
        <taxon>Micromonospora</taxon>
    </lineage>
</organism>
<dbReference type="Proteomes" id="UP000199343">
    <property type="component" value="Unassembled WGS sequence"/>
</dbReference>
<keyword evidence="1" id="KW-0328">Glycosyltransferase</keyword>
<dbReference type="InterPro" id="IPR050271">
    <property type="entry name" value="UDP-glycosyltransferase"/>
</dbReference>
<dbReference type="InterPro" id="IPR002213">
    <property type="entry name" value="UDP_glucos_trans"/>
</dbReference>
<keyword evidence="2 3" id="KW-0808">Transferase</keyword>
<dbReference type="CDD" id="cd03784">
    <property type="entry name" value="GT1_Gtf-like"/>
    <property type="match status" value="1"/>
</dbReference>
<name>A0A1C6W449_9ACTN</name>
<dbReference type="SUPFAM" id="SSF53756">
    <property type="entry name" value="UDP-Glycosyltransferase/glycogen phosphorylase"/>
    <property type="match status" value="1"/>
</dbReference>
<dbReference type="PANTHER" id="PTHR48043">
    <property type="entry name" value="EG:EG0003.4 PROTEIN-RELATED"/>
    <property type="match status" value="1"/>
</dbReference>
<gene>
    <name evidence="3" type="ORF">GA0070608_5548</name>
</gene>
<dbReference type="Pfam" id="PF00201">
    <property type="entry name" value="UDPGT"/>
    <property type="match status" value="1"/>
</dbReference>
<evidence type="ECO:0000313" key="4">
    <source>
        <dbReference type="Proteomes" id="UP000199343"/>
    </source>
</evidence>
<proteinExistence type="predicted"/>
<reference evidence="3 4" key="1">
    <citation type="submission" date="2016-06" db="EMBL/GenBank/DDBJ databases">
        <authorList>
            <person name="Kjaerup R.B."/>
            <person name="Dalgaard T.S."/>
            <person name="Juul-Madsen H.R."/>
        </authorList>
    </citation>
    <scope>NUCLEOTIDE SEQUENCE [LARGE SCALE GENOMIC DNA]</scope>
    <source>
        <strain evidence="3 4">DSM 43363</strain>
    </source>
</reference>
<dbReference type="PANTHER" id="PTHR48043:SF145">
    <property type="entry name" value="FI06409P-RELATED"/>
    <property type="match status" value="1"/>
</dbReference>
<sequence>MVDLTAQLNGFTNSPPAGAYSTVGRRGAPNRREGVAGTLVMTGEDHGRAVLVVAYSSAGMFNPLLSIVGELKARGIGNVWFASTEDRRGDVEGLRGPGEVSFVSLGPPRPQSSPETWDDATYRLLTTGDRANAFARYLDVSTDYDHMGQLYRRCLEIIDEVGPAVAVVDSLTSWAMDAAQTRQLPFVVSISLPPSNFLQQQLPPRYPVSFSGLPARMTPRQQAANASFRNRLVRALTEPERLRRSLAAVATRKAAGIRNPEMRPAGYVESAAALMAYTVFGFEYPFATAPAKLRMLGPVVPRELPPVDGNDELTRWLDDHPSVVYIGFGTIMRPSQGQVEAIVEVADRLGPEHAVLWKLPARQQHLLPPAERLPGNLRVEAWMPSQLRVLAHPHVRVVFNHGAANAIHEAVHFALPQLVMPFWLDCPDGAVRAVDSGVALTVEHVDSPRAEDILAKLRRLLDDDSFRARAELWSRRMRQAGGVTAAADLVLRHRDETAAHRTAGLAVG</sequence>
<protein>
    <submittedName>
        <fullName evidence="3">Polyene glycosyltransferase</fullName>
    </submittedName>
</protein>
<dbReference type="GO" id="GO:0008194">
    <property type="term" value="F:UDP-glycosyltransferase activity"/>
    <property type="evidence" value="ECO:0007669"/>
    <property type="project" value="InterPro"/>
</dbReference>
<dbReference type="AlphaFoldDB" id="A0A1C6W449"/>
<evidence type="ECO:0000256" key="1">
    <source>
        <dbReference type="ARBA" id="ARBA00022676"/>
    </source>
</evidence>
<accession>A0A1C6W449</accession>
<dbReference type="EMBL" id="FMIC01000002">
    <property type="protein sequence ID" value="SCL73297.1"/>
    <property type="molecule type" value="Genomic_DNA"/>
</dbReference>
<dbReference type="Gene3D" id="3.40.50.2000">
    <property type="entry name" value="Glycogen Phosphorylase B"/>
    <property type="match status" value="2"/>
</dbReference>
<evidence type="ECO:0000256" key="2">
    <source>
        <dbReference type="ARBA" id="ARBA00022679"/>
    </source>
</evidence>
<evidence type="ECO:0000313" key="3">
    <source>
        <dbReference type="EMBL" id="SCL73297.1"/>
    </source>
</evidence>